<evidence type="ECO:0000256" key="2">
    <source>
        <dbReference type="SAM" id="SignalP"/>
    </source>
</evidence>
<evidence type="ECO:0000256" key="1">
    <source>
        <dbReference type="SAM" id="MobiDB-lite"/>
    </source>
</evidence>
<feature type="signal peptide" evidence="2">
    <location>
        <begin position="1"/>
        <end position="17"/>
    </location>
</feature>
<feature type="region of interest" description="Disordered" evidence="1">
    <location>
        <begin position="228"/>
        <end position="255"/>
    </location>
</feature>
<evidence type="ECO:0008006" key="5">
    <source>
        <dbReference type="Google" id="ProtNLM"/>
    </source>
</evidence>
<evidence type="ECO:0000313" key="3">
    <source>
        <dbReference type="EMBL" id="KAA6411724.1"/>
    </source>
</evidence>
<evidence type="ECO:0000313" key="4">
    <source>
        <dbReference type="Proteomes" id="UP000324767"/>
    </source>
</evidence>
<proteinExistence type="predicted"/>
<organism evidence="3 4">
    <name type="scientific">Lasallia pustulata</name>
    <dbReference type="NCBI Taxonomy" id="136370"/>
    <lineage>
        <taxon>Eukaryota</taxon>
        <taxon>Fungi</taxon>
        <taxon>Dikarya</taxon>
        <taxon>Ascomycota</taxon>
        <taxon>Pezizomycotina</taxon>
        <taxon>Lecanoromycetes</taxon>
        <taxon>OSLEUM clade</taxon>
        <taxon>Umbilicariomycetidae</taxon>
        <taxon>Umbilicariales</taxon>
        <taxon>Umbilicariaceae</taxon>
        <taxon>Lasallia</taxon>
    </lineage>
</organism>
<comment type="caution">
    <text evidence="3">The sequence shown here is derived from an EMBL/GenBank/DDBJ whole genome shotgun (WGS) entry which is preliminary data.</text>
</comment>
<keyword evidence="2" id="KW-0732">Signal</keyword>
<feature type="chain" id="PRO_5024324854" description="Secreted protein" evidence="2">
    <location>
        <begin position="18"/>
        <end position="383"/>
    </location>
</feature>
<dbReference type="Proteomes" id="UP000324767">
    <property type="component" value="Unassembled WGS sequence"/>
</dbReference>
<reference evidence="3 4" key="1">
    <citation type="submission" date="2019-09" db="EMBL/GenBank/DDBJ databases">
        <title>The hologenome of the rock-dwelling lichen Lasallia pustulata.</title>
        <authorList>
            <person name="Greshake Tzovaras B."/>
            <person name="Segers F."/>
            <person name="Bicker A."/>
            <person name="Dal Grande F."/>
            <person name="Otte J."/>
            <person name="Hankeln T."/>
            <person name="Schmitt I."/>
            <person name="Ebersberger I."/>
        </authorList>
    </citation>
    <scope>NUCLEOTIDE SEQUENCE [LARGE SCALE GENOMIC DNA]</scope>
    <source>
        <strain evidence="3">A1-1</strain>
    </source>
</reference>
<protein>
    <recommendedName>
        <fullName evidence="5">Secreted protein</fullName>
    </recommendedName>
</protein>
<name>A0A5M8PQH9_9LECA</name>
<dbReference type="EMBL" id="VXIT01000007">
    <property type="protein sequence ID" value="KAA6411724.1"/>
    <property type="molecule type" value="Genomic_DNA"/>
</dbReference>
<accession>A0A5M8PQH9</accession>
<sequence length="383" mass="42002">MYFVSLLACMTFNVLSATSSSIAMLIAMRILAAGAGCAVTPLGAAVGGGVGGGRERKGDECVLYWGFDGADAWAGVGGGAGSEVGVEGYALVVDGLRRAHPRVDSGVLARHWEKKRCISGCIGGEAAFETATLVFWKRGIAGLYVWRCGHAPLAYRLLPTLSSHSHSDIPRQHHLSRRQGDPDQYPAVIRQRAVQFLRSNNRTVVSPVLNRPDRGQSRRRQVVGLRHAPNSRRVRSTRWPRRNGVHAGRPHQRECSGGYTDVPGSVDLVRMDYRQKGDVGCTDGRSFLHRIQCRAALQPRSYHFGRDATAPKRLAHGFEQSGSKYLCYHRLCCGSALLVCCWQWLGLHYFRHGNVHQLRCCGVDEAVWAAVARGTSTEICIIS</sequence>
<gene>
    <name evidence="3" type="ORF">FRX48_05005</name>
</gene>
<dbReference type="AlphaFoldDB" id="A0A5M8PQH9"/>
<feature type="compositionally biased region" description="Basic residues" evidence="1">
    <location>
        <begin position="229"/>
        <end position="250"/>
    </location>
</feature>